<gene>
    <name evidence="1" type="ORF">ANN_26484</name>
</gene>
<accession>A0ABQ8RY83</accession>
<dbReference type="EMBL" id="JAJSOF020000039">
    <property type="protein sequence ID" value="KAJ4426686.1"/>
    <property type="molecule type" value="Genomic_DNA"/>
</dbReference>
<organism evidence="1 2">
    <name type="scientific">Periplaneta americana</name>
    <name type="common">American cockroach</name>
    <name type="synonym">Blatta americana</name>
    <dbReference type="NCBI Taxonomy" id="6978"/>
    <lineage>
        <taxon>Eukaryota</taxon>
        <taxon>Metazoa</taxon>
        <taxon>Ecdysozoa</taxon>
        <taxon>Arthropoda</taxon>
        <taxon>Hexapoda</taxon>
        <taxon>Insecta</taxon>
        <taxon>Pterygota</taxon>
        <taxon>Neoptera</taxon>
        <taxon>Polyneoptera</taxon>
        <taxon>Dictyoptera</taxon>
        <taxon>Blattodea</taxon>
        <taxon>Blattoidea</taxon>
        <taxon>Blattidae</taxon>
        <taxon>Blattinae</taxon>
        <taxon>Periplaneta</taxon>
    </lineage>
</organism>
<evidence type="ECO:0000313" key="2">
    <source>
        <dbReference type="Proteomes" id="UP001148838"/>
    </source>
</evidence>
<evidence type="ECO:0000313" key="1">
    <source>
        <dbReference type="EMBL" id="KAJ4426686.1"/>
    </source>
</evidence>
<name>A0ABQ8RY83_PERAM</name>
<dbReference type="Proteomes" id="UP001148838">
    <property type="component" value="Unassembled WGS sequence"/>
</dbReference>
<sequence>MNCKISYDRKGIDCAVFRIVVKSCVNCEMFVIGCNNCKWLKYNNLSNNMGQGDVCCTINSKKKRSGLSANDDSGYNCSANDRKVQDNREGLELNGLHQPLVYADDVNILAENLQTIRENRGILLEASKDIGLEVDSEKTKYMIMSRDEKILSSSLLSKNLKVTIYKTVILPVVLYGYETWTVNLREEHRLRENSGKNLNQVTCPDWESNPGHLVSRLDVLTVTPQVYCRTLQITYERYVESEYSDRVNDAIDKLNEDIDSIVTWTKKLRLKINPGKTQAIILGHKRQTDAVKHLDISLLNGVIEIERLDHFLHRFEVMCVIIASFVSS</sequence>
<comment type="caution">
    <text evidence="1">The sequence shown here is derived from an EMBL/GenBank/DDBJ whole genome shotgun (WGS) entry which is preliminary data.</text>
</comment>
<proteinExistence type="predicted"/>
<reference evidence="1 2" key="1">
    <citation type="journal article" date="2022" name="Allergy">
        <title>Genome assembly and annotation of Periplaneta americana reveal a comprehensive cockroach allergen profile.</title>
        <authorList>
            <person name="Wang L."/>
            <person name="Xiong Q."/>
            <person name="Saelim N."/>
            <person name="Wang L."/>
            <person name="Nong W."/>
            <person name="Wan A.T."/>
            <person name="Shi M."/>
            <person name="Liu X."/>
            <person name="Cao Q."/>
            <person name="Hui J.H.L."/>
            <person name="Sookrung N."/>
            <person name="Leung T.F."/>
            <person name="Tungtrongchitr A."/>
            <person name="Tsui S.K.W."/>
        </authorList>
    </citation>
    <scope>NUCLEOTIDE SEQUENCE [LARGE SCALE GENOMIC DNA]</scope>
    <source>
        <strain evidence="1">PWHHKU_190912</strain>
    </source>
</reference>
<keyword evidence="2" id="KW-1185">Reference proteome</keyword>
<evidence type="ECO:0008006" key="3">
    <source>
        <dbReference type="Google" id="ProtNLM"/>
    </source>
</evidence>
<protein>
    <recommendedName>
        <fullName evidence="3">Reverse transcriptase domain-containing protein</fullName>
    </recommendedName>
</protein>